<reference evidence="7" key="1">
    <citation type="submission" date="2025-08" db="UniProtKB">
        <authorList>
            <consortium name="RefSeq"/>
        </authorList>
    </citation>
    <scope>IDENTIFICATION</scope>
    <source>
        <tissue evidence="7">Whole body</tissue>
    </source>
</reference>
<feature type="domain" description="RNA polymerase II assembly factor Rtp1 C-terminal" evidence="3">
    <location>
        <begin position="644"/>
        <end position="766"/>
    </location>
</feature>
<evidence type="ECO:0000313" key="7">
    <source>
        <dbReference type="RefSeq" id="XP_026500391.2"/>
    </source>
</evidence>
<dbReference type="Pfam" id="PF10304">
    <property type="entry name" value="RTP1_C2"/>
    <property type="match status" value="1"/>
</dbReference>
<dbReference type="OrthoDB" id="39591at2759"/>
<protein>
    <submittedName>
        <fullName evidence="7">Transport and Golgi organization protein 6 homolog</fullName>
    </submittedName>
</protein>
<dbReference type="InterPro" id="IPR019414">
    <property type="entry name" value="Rtp1_C2"/>
</dbReference>
<dbReference type="InterPro" id="IPR019451">
    <property type="entry name" value="Rtp1_C1"/>
</dbReference>
<dbReference type="Pfam" id="PF10363">
    <property type="entry name" value="RTP1_C1"/>
    <property type="match status" value="1"/>
</dbReference>
<dbReference type="SUPFAM" id="SSF48371">
    <property type="entry name" value="ARM repeat"/>
    <property type="match status" value="1"/>
</dbReference>
<dbReference type="AlphaFoldDB" id="A0A8B8IXF3"/>
<dbReference type="InterPro" id="IPR057407">
    <property type="entry name" value="HEAT_TANGO6"/>
</dbReference>
<proteinExistence type="inferred from homology"/>
<dbReference type="RefSeq" id="XP_026500391.2">
    <property type="nucleotide sequence ID" value="XM_026644606.2"/>
</dbReference>
<gene>
    <name evidence="7" type="primary">LOC113403938</name>
</gene>
<feature type="domain" description="TANGO6 N-terminal" evidence="5">
    <location>
        <begin position="77"/>
        <end position="225"/>
    </location>
</feature>
<dbReference type="InterPro" id="IPR016024">
    <property type="entry name" value="ARM-type_fold"/>
</dbReference>
<accession>A0A8B8IXF3</accession>
<dbReference type="Proteomes" id="UP001652626">
    <property type="component" value="Chromosome 4"/>
</dbReference>
<evidence type="ECO:0000259" key="5">
    <source>
        <dbReference type="Pfam" id="PF25267"/>
    </source>
</evidence>
<evidence type="ECO:0000259" key="2">
    <source>
        <dbReference type="Pfam" id="PF10304"/>
    </source>
</evidence>
<dbReference type="GeneID" id="113403938"/>
<dbReference type="Pfam" id="PF23565">
    <property type="entry name" value="ARM_TANGO6"/>
    <property type="match status" value="1"/>
</dbReference>
<evidence type="ECO:0000256" key="1">
    <source>
        <dbReference type="ARBA" id="ARBA00005724"/>
    </source>
</evidence>
<dbReference type="InterPro" id="IPR039600">
    <property type="entry name" value="TANGO6/Rtp1"/>
</dbReference>
<evidence type="ECO:0000313" key="6">
    <source>
        <dbReference type="Proteomes" id="UP001652626"/>
    </source>
</evidence>
<comment type="similarity">
    <text evidence="1">Belongs to the Tango6 family.</text>
</comment>
<dbReference type="PANTHER" id="PTHR20959">
    <property type="entry name" value="TRANSPORT AND GOLGI ORGANIZATION PROTEIN 6 FAMILY MEMBER"/>
    <property type="match status" value="1"/>
</dbReference>
<evidence type="ECO:0000259" key="4">
    <source>
        <dbReference type="Pfam" id="PF23565"/>
    </source>
</evidence>
<dbReference type="InterPro" id="IPR011989">
    <property type="entry name" value="ARM-like"/>
</dbReference>
<keyword evidence="6" id="KW-1185">Reference proteome</keyword>
<dbReference type="GO" id="GO:0009306">
    <property type="term" value="P:protein secretion"/>
    <property type="evidence" value="ECO:0007669"/>
    <property type="project" value="TreeGrafter"/>
</dbReference>
<dbReference type="InterPro" id="IPR057347">
    <property type="entry name" value="TANGO6_N"/>
</dbReference>
<sequence length="919" mass="104551">MSDLSLIFERISKLVKAENENDLILAIFKGSINSVGMESDDEENIKKYKLLKMFIQNIIHEIDLLALEISKNEEILISVKNQKLLRTCFHILISLGISTCLIPGLGISLDKRCISAHSIPHIKLTDEQKYDILVICADFLQRSYNVPVLKNIIITFHLSDYLAALIQLAFAPLKKPGVYLQFTMTQDMYDKFNSDRQKYIKLYDYLVSNCFQPMLMKELLVLQSVADPEPPLFVKRVIAKEMSRRLIVSGGLISLIRCFIESHDMDTGVEWKKIDMICKIVATKHGNMSENDYLKNIMYQLKQILSLNNIHYLATAMSCLLTLYKKYNECEPILTLVKEVFNTLNYDDLTLKSNLPGTIILTPQEVEHSLQFLQACTSMIKLDLPSDLLKNNLLMLFLLRIKCTTNETKNKITDIILKSLELLNTVEIQNIIEKFLFGPEESNPSNILIEEYKAGLAVKCSAVPVDHPKNDSLMNFIDIFYVTTNNTLVNKLFESCLHIFINLKAERQIKAKNLINAQGEPQLLSADENYAEMLQILAEISASEKIIGALKENPCIVINFMESLFLRDIANSNEECNTIALVLLNTVLSNISDTKIKELKERLYKLLPLLKKLSKDDSEYISILCNESISLIIADGPKSKGSEYEKALSNIYDNLLPVRAHGIMEMTKLIEKADPETISRRHYLFCLFQEQLKDTDSYVYLSAVNGIASLAMHCTSEALTVLCKEFLEISDEQKNIVTTESQNRTAELRMKIGDIIVKVTRKLGEMAVVHKTVLLNTMLCACRDDDPLVRASALSNLAEIALVLNYKIGTIIYEVLLCIWSIIETDKAIECRRAGVMVVSSLLKGLGRDTLIELKENLLPIYRTLNKLYKDSNEDTVVRLHAQIALEELNDIVTEYLLPNLPLQKEFLMLDKKDDIFFK</sequence>
<dbReference type="PANTHER" id="PTHR20959:SF1">
    <property type="entry name" value="TRANSPORT AND GOLGI ORGANIZATION PROTEIN 6 HOMOLOG"/>
    <property type="match status" value="1"/>
</dbReference>
<feature type="domain" description="RNA polymerase II assembly factor Rtp1 C-terminal" evidence="2">
    <location>
        <begin position="857"/>
        <end position="891"/>
    </location>
</feature>
<feature type="domain" description="TANGO6 HEAT repeat" evidence="4">
    <location>
        <begin position="247"/>
        <end position="437"/>
    </location>
</feature>
<evidence type="ECO:0000259" key="3">
    <source>
        <dbReference type="Pfam" id="PF10363"/>
    </source>
</evidence>
<dbReference type="Pfam" id="PF25267">
    <property type="entry name" value="TANGO6_N"/>
    <property type="match status" value="1"/>
</dbReference>
<dbReference type="Gene3D" id="1.25.10.10">
    <property type="entry name" value="Leucine-rich Repeat Variant"/>
    <property type="match status" value="1"/>
</dbReference>
<organism evidence="6 7">
    <name type="scientific">Vanessa tameamea</name>
    <name type="common">Kamehameha butterfly</name>
    <dbReference type="NCBI Taxonomy" id="334116"/>
    <lineage>
        <taxon>Eukaryota</taxon>
        <taxon>Metazoa</taxon>
        <taxon>Ecdysozoa</taxon>
        <taxon>Arthropoda</taxon>
        <taxon>Hexapoda</taxon>
        <taxon>Insecta</taxon>
        <taxon>Pterygota</taxon>
        <taxon>Neoptera</taxon>
        <taxon>Endopterygota</taxon>
        <taxon>Lepidoptera</taxon>
        <taxon>Glossata</taxon>
        <taxon>Ditrysia</taxon>
        <taxon>Papilionoidea</taxon>
        <taxon>Nymphalidae</taxon>
        <taxon>Nymphalinae</taxon>
        <taxon>Vanessa</taxon>
    </lineage>
</organism>
<dbReference type="OMA" id="QVATLIC"/>
<name>A0A8B8IXF3_VANTA</name>